<name>A0A1G6YP65_9BURK</name>
<sequence length="82" mass="8705">MNEAALKSAEGDGWRWVIGLAITALVVGGVTASILVMPRAVEANSRACMAAYASDLHADLAEFGQDPAWQTRYVEALQACSH</sequence>
<gene>
    <name evidence="2" type="ORF">SAMN05421548_12847</name>
</gene>
<dbReference type="AlphaFoldDB" id="A0A1G6YP65"/>
<evidence type="ECO:0000313" key="2">
    <source>
        <dbReference type="EMBL" id="SDD92111.1"/>
    </source>
</evidence>
<keyword evidence="1" id="KW-0812">Transmembrane</keyword>
<protein>
    <submittedName>
        <fullName evidence="2">Uncharacterized protein</fullName>
    </submittedName>
</protein>
<proteinExistence type="predicted"/>
<dbReference type="RefSeq" id="WP_092002936.1">
    <property type="nucleotide sequence ID" value="NZ_FMYQ01000028.1"/>
</dbReference>
<keyword evidence="1" id="KW-1133">Transmembrane helix</keyword>
<accession>A0A1G6YP65</accession>
<dbReference type="EMBL" id="FMYQ01000028">
    <property type="protein sequence ID" value="SDD92111.1"/>
    <property type="molecule type" value="Genomic_DNA"/>
</dbReference>
<evidence type="ECO:0000256" key="1">
    <source>
        <dbReference type="SAM" id="Phobius"/>
    </source>
</evidence>
<reference evidence="3" key="1">
    <citation type="submission" date="2016-09" db="EMBL/GenBank/DDBJ databases">
        <authorList>
            <person name="Varghese N."/>
            <person name="Submissions S."/>
        </authorList>
    </citation>
    <scope>NUCLEOTIDE SEQUENCE [LARGE SCALE GENOMIC DNA]</scope>
    <source>
        <strain evidence="3">TNe-862</strain>
    </source>
</reference>
<organism evidence="2 3">
    <name type="scientific">Paraburkholderia lycopersici</name>
    <dbReference type="NCBI Taxonomy" id="416944"/>
    <lineage>
        <taxon>Bacteria</taxon>
        <taxon>Pseudomonadati</taxon>
        <taxon>Pseudomonadota</taxon>
        <taxon>Betaproteobacteria</taxon>
        <taxon>Burkholderiales</taxon>
        <taxon>Burkholderiaceae</taxon>
        <taxon>Paraburkholderia</taxon>
    </lineage>
</organism>
<keyword evidence="1" id="KW-0472">Membrane</keyword>
<evidence type="ECO:0000313" key="3">
    <source>
        <dbReference type="Proteomes" id="UP000198908"/>
    </source>
</evidence>
<feature type="transmembrane region" description="Helical" evidence="1">
    <location>
        <begin position="16"/>
        <end position="36"/>
    </location>
</feature>
<dbReference type="Proteomes" id="UP000198908">
    <property type="component" value="Unassembled WGS sequence"/>
</dbReference>
<keyword evidence="3" id="KW-1185">Reference proteome</keyword>
<dbReference type="OrthoDB" id="9114244at2"/>